<proteinExistence type="predicted"/>
<reference evidence="3" key="1">
    <citation type="journal article" date="2019" name="Int. J. Syst. Evol. Microbiol.">
        <title>The Global Catalogue of Microorganisms (GCM) 10K type strain sequencing project: providing services to taxonomists for standard genome sequencing and annotation.</title>
        <authorList>
            <consortium name="The Broad Institute Genomics Platform"/>
            <consortium name="The Broad Institute Genome Sequencing Center for Infectious Disease"/>
            <person name="Wu L."/>
            <person name="Ma J."/>
        </authorList>
    </citation>
    <scope>NUCLEOTIDE SEQUENCE [LARGE SCALE GENOMIC DNA]</scope>
    <source>
        <strain evidence="3">JCM 3272</strain>
    </source>
</reference>
<dbReference type="SUPFAM" id="SSF51735">
    <property type="entry name" value="NAD(P)-binding Rossmann-fold domains"/>
    <property type="match status" value="1"/>
</dbReference>
<dbReference type="EMBL" id="BAAARV010000058">
    <property type="protein sequence ID" value="GAA2363097.1"/>
    <property type="molecule type" value="Genomic_DNA"/>
</dbReference>
<dbReference type="Proteomes" id="UP001501444">
    <property type="component" value="Unassembled WGS sequence"/>
</dbReference>
<comment type="caution">
    <text evidence="2">The sequence shown here is derived from an EMBL/GenBank/DDBJ whole genome shotgun (WGS) entry which is preliminary data.</text>
</comment>
<evidence type="ECO:0000256" key="1">
    <source>
        <dbReference type="ARBA" id="ARBA00023002"/>
    </source>
</evidence>
<evidence type="ECO:0000313" key="3">
    <source>
        <dbReference type="Proteomes" id="UP001501444"/>
    </source>
</evidence>
<organism evidence="2 3">
    <name type="scientific">Dactylosporangium salmoneum</name>
    <dbReference type="NCBI Taxonomy" id="53361"/>
    <lineage>
        <taxon>Bacteria</taxon>
        <taxon>Bacillati</taxon>
        <taxon>Actinomycetota</taxon>
        <taxon>Actinomycetes</taxon>
        <taxon>Micromonosporales</taxon>
        <taxon>Micromonosporaceae</taxon>
        <taxon>Dactylosporangium</taxon>
    </lineage>
</organism>
<dbReference type="Pfam" id="PF00106">
    <property type="entry name" value="adh_short"/>
    <property type="match status" value="1"/>
</dbReference>
<evidence type="ECO:0008006" key="4">
    <source>
        <dbReference type="Google" id="ProtNLM"/>
    </source>
</evidence>
<name>A0ABP5TZW8_9ACTN</name>
<evidence type="ECO:0000313" key="2">
    <source>
        <dbReference type="EMBL" id="GAA2363097.1"/>
    </source>
</evidence>
<accession>A0ABP5TZW8</accession>
<dbReference type="InterPro" id="IPR052228">
    <property type="entry name" value="Sec_Metab_Biosynth_Oxidored"/>
</dbReference>
<dbReference type="Gene3D" id="3.40.50.720">
    <property type="entry name" value="NAD(P)-binding Rossmann-like Domain"/>
    <property type="match status" value="1"/>
</dbReference>
<keyword evidence="3" id="KW-1185">Reference proteome</keyword>
<keyword evidence="1" id="KW-0560">Oxidoreductase</keyword>
<dbReference type="PANTHER" id="PTHR47534">
    <property type="entry name" value="YALI0E05731P"/>
    <property type="match status" value="1"/>
</dbReference>
<dbReference type="InterPro" id="IPR002347">
    <property type="entry name" value="SDR_fam"/>
</dbReference>
<gene>
    <name evidence="2" type="ORF">GCM10010170_059670</name>
</gene>
<dbReference type="InterPro" id="IPR036291">
    <property type="entry name" value="NAD(P)-bd_dom_sf"/>
</dbReference>
<sequence>MVISGGTDGMGRATALARRERGDAVVVIGSNAEKGRALGPGITFVQADLSSTAEVARVVATLRERLESVDALVLCANRQSPRRRETPEGLEYTFALYFLSRHLLAEGLRPLLEAAPAPVVVNVAGVGMTKGAIAWDDLQLRRGYGMVRAQLQAGRLNDLLGAGYRGKARYVLYHPGFTRSGDLSPLPAPLRLTLRLLARVAARPVAASAAPIVELVDHPPAARLTAVDRGKVLDPSLPTLDPAAAERLREVIERAGWR</sequence>
<protein>
    <recommendedName>
        <fullName evidence="4">SDR family NAD(P)-dependent oxidoreductase</fullName>
    </recommendedName>
</protein>
<dbReference type="PANTHER" id="PTHR47534:SF3">
    <property type="entry name" value="ALCOHOL DEHYDROGENASE-LIKE C-TERMINAL DOMAIN-CONTAINING PROTEIN"/>
    <property type="match status" value="1"/>
</dbReference>